<keyword evidence="1" id="KW-0472">Membrane</keyword>
<proteinExistence type="predicted"/>
<comment type="caution">
    <text evidence="2">The sequence shown here is derived from an EMBL/GenBank/DDBJ whole genome shotgun (WGS) entry which is preliminary data.</text>
</comment>
<evidence type="ECO:0000313" key="2">
    <source>
        <dbReference type="EMBL" id="CAK1591336.1"/>
    </source>
</evidence>
<gene>
    <name evidence="2" type="ORF">PARMNEM_LOCUS11589</name>
</gene>
<dbReference type="EMBL" id="CAVLGL010000086">
    <property type="protein sequence ID" value="CAK1591336.1"/>
    <property type="molecule type" value="Genomic_DNA"/>
</dbReference>
<feature type="transmembrane region" description="Helical" evidence="1">
    <location>
        <begin position="148"/>
        <end position="168"/>
    </location>
</feature>
<feature type="transmembrane region" description="Helical" evidence="1">
    <location>
        <begin position="108"/>
        <end position="128"/>
    </location>
</feature>
<evidence type="ECO:0000256" key="1">
    <source>
        <dbReference type="SAM" id="Phobius"/>
    </source>
</evidence>
<dbReference type="AlphaFoldDB" id="A0AAV1L7V7"/>
<keyword evidence="3" id="KW-1185">Reference proteome</keyword>
<evidence type="ECO:0008006" key="4">
    <source>
        <dbReference type="Google" id="ProtNLM"/>
    </source>
</evidence>
<evidence type="ECO:0000313" key="3">
    <source>
        <dbReference type="Proteomes" id="UP001314205"/>
    </source>
</evidence>
<sequence>MTSFLLLLAYVLFVTFKILYDPLWDWVRGAFIVTSLIFDIELTYSIFFVYFLACKTKRWSQILQVDERNPNVLQDNIGITLVERLFNIYEEILDTIALTKEAVQFTTLLHIVIVFIQSLTYIEILIMMTQNQRIEPVAVTSHAFGVGIWISKAVLTETTFCIVCEMLYRRIVSTQILAVTLKNYYSCRDARRFLKNIQRLYKVQFEKLKIYGIFTIDAALPLRLGRLIADYTVILLQFAFLRN</sequence>
<organism evidence="2 3">
    <name type="scientific">Parnassius mnemosyne</name>
    <name type="common">clouded apollo</name>
    <dbReference type="NCBI Taxonomy" id="213953"/>
    <lineage>
        <taxon>Eukaryota</taxon>
        <taxon>Metazoa</taxon>
        <taxon>Ecdysozoa</taxon>
        <taxon>Arthropoda</taxon>
        <taxon>Hexapoda</taxon>
        <taxon>Insecta</taxon>
        <taxon>Pterygota</taxon>
        <taxon>Neoptera</taxon>
        <taxon>Endopterygota</taxon>
        <taxon>Lepidoptera</taxon>
        <taxon>Glossata</taxon>
        <taxon>Ditrysia</taxon>
        <taxon>Papilionoidea</taxon>
        <taxon>Papilionidae</taxon>
        <taxon>Parnassiinae</taxon>
        <taxon>Parnassini</taxon>
        <taxon>Parnassius</taxon>
        <taxon>Driopa</taxon>
    </lineage>
</organism>
<reference evidence="2 3" key="1">
    <citation type="submission" date="2023-11" db="EMBL/GenBank/DDBJ databases">
        <authorList>
            <person name="Hedman E."/>
            <person name="Englund M."/>
            <person name="Stromberg M."/>
            <person name="Nyberg Akerstrom W."/>
            <person name="Nylinder S."/>
            <person name="Jareborg N."/>
            <person name="Kallberg Y."/>
            <person name="Kronander E."/>
        </authorList>
    </citation>
    <scope>NUCLEOTIDE SEQUENCE [LARGE SCALE GENOMIC DNA]</scope>
</reference>
<protein>
    <recommendedName>
        <fullName evidence="4">Gustatory receptor</fullName>
    </recommendedName>
</protein>
<keyword evidence="1" id="KW-1133">Transmembrane helix</keyword>
<dbReference type="Proteomes" id="UP001314205">
    <property type="component" value="Unassembled WGS sequence"/>
</dbReference>
<name>A0AAV1L7V7_9NEOP</name>
<keyword evidence="1" id="KW-0812">Transmembrane</keyword>
<feature type="transmembrane region" description="Helical" evidence="1">
    <location>
        <begin position="29"/>
        <end position="53"/>
    </location>
</feature>
<accession>A0AAV1L7V7</accession>